<dbReference type="InterPro" id="IPR001638">
    <property type="entry name" value="Solute-binding_3/MltF_N"/>
</dbReference>
<dbReference type="InterPro" id="IPR008258">
    <property type="entry name" value="Transglycosylase_SLT_dom_1"/>
</dbReference>
<dbReference type="Proteomes" id="UP000664303">
    <property type="component" value="Unassembled WGS sequence"/>
</dbReference>
<feature type="chain" id="PRO_5038003262" evidence="5">
    <location>
        <begin position="26"/>
        <end position="512"/>
    </location>
</feature>
<proteinExistence type="inferred from homology"/>
<evidence type="ECO:0000256" key="4">
    <source>
        <dbReference type="SAM" id="MobiDB-lite"/>
    </source>
</evidence>
<keyword evidence="8" id="KW-1185">Reference proteome</keyword>
<dbReference type="SUPFAM" id="SSF53955">
    <property type="entry name" value="Lysozyme-like"/>
    <property type="match status" value="1"/>
</dbReference>
<dbReference type="SMART" id="SM00062">
    <property type="entry name" value="PBPb"/>
    <property type="match status" value="1"/>
</dbReference>
<feature type="compositionally biased region" description="Low complexity" evidence="4">
    <location>
        <begin position="41"/>
        <end position="52"/>
    </location>
</feature>
<reference evidence="7" key="1">
    <citation type="submission" date="2021-02" db="EMBL/GenBank/DDBJ databases">
        <title>PHA producing bacteria isolated from coastal sediment in Guangdong, Shenzhen.</title>
        <authorList>
            <person name="Zheng W."/>
            <person name="Yu S."/>
            <person name="Huang Y."/>
        </authorList>
    </citation>
    <scope>NUCLEOTIDE SEQUENCE</scope>
    <source>
        <strain evidence="7">TN14-10</strain>
    </source>
</reference>
<keyword evidence="3" id="KW-0998">Cell outer membrane</keyword>
<name>A0A939DJJ6_9GAMM</name>
<comment type="subcellular location">
    <subcellularLocation>
        <location evidence="1">Cell outer membrane</location>
        <topology evidence="1">Peripheral membrane protein</topology>
    </subcellularLocation>
</comment>
<dbReference type="Gene3D" id="1.10.530.10">
    <property type="match status" value="1"/>
</dbReference>
<keyword evidence="5" id="KW-0732">Signal</keyword>
<comment type="similarity">
    <text evidence="2">Belongs to the transglycosylase Slt family.</text>
</comment>
<evidence type="ECO:0000313" key="7">
    <source>
        <dbReference type="EMBL" id="MBN7799138.1"/>
    </source>
</evidence>
<comment type="caution">
    <text evidence="7">The sequence shown here is derived from an EMBL/GenBank/DDBJ whole genome shotgun (WGS) entry which is preliminary data.</text>
</comment>
<dbReference type="SUPFAM" id="SSF53850">
    <property type="entry name" value="Periplasmic binding protein-like II"/>
    <property type="match status" value="1"/>
</dbReference>
<gene>
    <name evidence="7" type="ORF">JYP50_21245</name>
</gene>
<evidence type="ECO:0000259" key="6">
    <source>
        <dbReference type="SMART" id="SM00062"/>
    </source>
</evidence>
<dbReference type="AlphaFoldDB" id="A0A939DJJ6"/>
<dbReference type="RefSeq" id="WP_206562586.1">
    <property type="nucleotide sequence ID" value="NZ_JAFKCZ010000025.1"/>
</dbReference>
<feature type="region of interest" description="Disordered" evidence="4">
    <location>
        <begin position="26"/>
        <end position="54"/>
    </location>
</feature>
<sequence>MRGLSRLVPLFFVAHLFLFSACSEGDDPGEAKQAPEPPPAAATDSAPADAIPAPQPLPEARVAFNKPWTGDLDGMEERRVVRVLTVYGPGRYYLEDAAEKGLVAETMGMFEDYLNEQMERGHLRVHVVIIPVARDQLIPALLKGRGDLVVAGLTITPERGAQVDFTKPVSKPVSEILVTGPTAPPLAGIEDLAGKTVHVRHSSSYRESLESLSARLVAAGGEPIDIQPISELLEDDDLIEMVNGGLLPWAVVDDYKVQLWEGVFEGLTVRDDIVLREGDRLAWAMRPNSPLLMRAANQFLNKHREGTLLGNILRNRYIRDFDWAGHALDDTEYERFRALSEYFETYGEEYGVEYLLAAAQGFQESRLDQSKRSHTGAVGVMQLLPSTAADPNVGIPDISTADNNIHAGIKYLDFIRNRYFSDPNMDRLNQTLLALAAYNAGPARVRGLRATAEAEGYDPNLWFDNVEIIAAREIGSETVQYVANIYKYYLSYRLAANYEMRHHEAREAAGID</sequence>
<organism evidence="7 8">
    <name type="scientific">Parahaliea mediterranea</name>
    <dbReference type="NCBI Taxonomy" id="651086"/>
    <lineage>
        <taxon>Bacteria</taxon>
        <taxon>Pseudomonadati</taxon>
        <taxon>Pseudomonadota</taxon>
        <taxon>Gammaproteobacteria</taxon>
        <taxon>Cellvibrionales</taxon>
        <taxon>Halieaceae</taxon>
        <taxon>Parahaliea</taxon>
    </lineage>
</organism>
<evidence type="ECO:0000256" key="5">
    <source>
        <dbReference type="SAM" id="SignalP"/>
    </source>
</evidence>
<dbReference type="Pfam" id="PF01464">
    <property type="entry name" value="SLT"/>
    <property type="match status" value="1"/>
</dbReference>
<dbReference type="CDD" id="cd01009">
    <property type="entry name" value="PBP2_YfhD_N"/>
    <property type="match status" value="1"/>
</dbReference>
<evidence type="ECO:0000256" key="3">
    <source>
        <dbReference type="ARBA" id="ARBA00023237"/>
    </source>
</evidence>
<evidence type="ECO:0000256" key="1">
    <source>
        <dbReference type="ARBA" id="ARBA00004339"/>
    </source>
</evidence>
<dbReference type="CDD" id="cd13403">
    <property type="entry name" value="MLTF-like"/>
    <property type="match status" value="1"/>
</dbReference>
<dbReference type="PROSITE" id="PS51257">
    <property type="entry name" value="PROKAR_LIPOPROTEIN"/>
    <property type="match status" value="1"/>
</dbReference>
<dbReference type="EMBL" id="JAFKCZ010000025">
    <property type="protein sequence ID" value="MBN7799138.1"/>
    <property type="molecule type" value="Genomic_DNA"/>
</dbReference>
<dbReference type="PANTHER" id="PTHR37423:SF2">
    <property type="entry name" value="MEMBRANE-BOUND LYTIC MUREIN TRANSGLYCOSYLASE C"/>
    <property type="match status" value="1"/>
</dbReference>
<keyword evidence="3" id="KW-0472">Membrane</keyword>
<dbReference type="GO" id="GO:0009279">
    <property type="term" value="C:cell outer membrane"/>
    <property type="evidence" value="ECO:0007669"/>
    <property type="project" value="UniProtKB-SubCell"/>
</dbReference>
<feature type="domain" description="Solute-binding protein family 3/N-terminal" evidence="6">
    <location>
        <begin position="80"/>
        <end position="316"/>
    </location>
</feature>
<evidence type="ECO:0000313" key="8">
    <source>
        <dbReference type="Proteomes" id="UP000664303"/>
    </source>
</evidence>
<protein>
    <submittedName>
        <fullName evidence="7">Lytic transglycosylase F</fullName>
    </submittedName>
</protein>
<accession>A0A939DJJ6</accession>
<dbReference type="InterPro" id="IPR023346">
    <property type="entry name" value="Lysozyme-like_dom_sf"/>
</dbReference>
<evidence type="ECO:0000256" key="2">
    <source>
        <dbReference type="ARBA" id="ARBA00007734"/>
    </source>
</evidence>
<feature type="signal peptide" evidence="5">
    <location>
        <begin position="1"/>
        <end position="25"/>
    </location>
</feature>
<dbReference type="Pfam" id="PF00497">
    <property type="entry name" value="SBP_bac_3"/>
    <property type="match status" value="1"/>
</dbReference>
<dbReference type="Gene3D" id="3.40.190.10">
    <property type="entry name" value="Periplasmic binding protein-like II"/>
    <property type="match status" value="2"/>
</dbReference>
<dbReference type="PANTHER" id="PTHR37423">
    <property type="entry name" value="SOLUBLE LYTIC MUREIN TRANSGLYCOSYLASE-RELATED"/>
    <property type="match status" value="1"/>
</dbReference>